<dbReference type="AlphaFoldDB" id="D2V048"/>
<dbReference type="SUPFAM" id="SSF53300">
    <property type="entry name" value="vWA-like"/>
    <property type="match status" value="1"/>
</dbReference>
<sequence length="1065" mass="120861">MNISKVHVSRLQHFKRKKNAKQKSQITDASFFVSVIKQEFFSVASPLSDPTNTTTTTPIEIVRIQLAIRDEFWQQQHTSKNQGKLLIIALDKSGSMAGSGISEAKLALETLLSNVEGCNERILFIVFDSNSELIDMTNMELENKLQVVKKVSAGGGTDFSSVFKIIRNYGGSLNGQVAIIFFTDGQDQYSSNSTREGSIKSLQERLNTESESYEFHTIGFTSVHDARLLTDITRLGTAQGSFQFAESVSSIAPCMASLTELVKGSSFTCQLIVKNKEGNEIFRERVKLEQDNDKSEFIIQSLINTDITPDCELYLEFGENELIIPLSYEAFKRPELSSVEKLSYQIMIIEKFLIEAAGLITKNSSSLKEIHIKCKAIEEKLESITTDIRKMRDKSVRRTLYQMIQPIFESLANFNKILAESMVGTLSNEKIANLNTLAYRSITKRSLQKKLDLRAQANVELFEQAENIIQESVDSMNFTEIKEKYSKQAEEIGPCFYTTSNWIDLLQDKDCLCLGLQVNRPQAAIADPSRVQIVSVSNSMMSAESFLDSVTFSLGSAYNVEDSHGGFKDVPVSQGQVSNSQSKIISGASRESINAVLPLYISEEHWRVSRQKMKPILGFIATLDIMGYSFEQFKTIPFLVLYKLLQESSEGQLTEFQALRLKLVMDTCLQIVKECSAEKVEEKLSETLTKLFSQYNMLPESRTLDVIPNNEVFITQLLCSNKIGLIDVSNSQVDTNLFFKNIAEEELRRKGAFVLNIPEVSVDLWFELLNVDTETMINQFVSRKKEKFMELLNNSSDKIYQYGEIMRKLVGVEENTVSDEVSQTETVTSQPLVDENQDLIDYVLELTQLSPKATELFQKLDKFYNKNINKHLTKIKQWMFGSQQSEISLELDNAAKIILLTQTIDHQKNSDRRYAIDKGEYLSPFTTTPEQRTDHLRATITKHIKNRRNGLYTNFVTEMNSSGINQLGPLFASTSDIYEAAGIIYGRKRGHGVHIALFYYLCQTEKVPHLVAKVKMLATGEFKGILLYSDKMADPVWSIYRSYKRSLLRKLWRYHSSELDQQGLF</sequence>
<evidence type="ECO:0000313" key="3">
    <source>
        <dbReference type="Proteomes" id="UP000006671"/>
    </source>
</evidence>
<dbReference type="KEGG" id="ngr:NAEGRDRAFT_62168"/>
<dbReference type="CDD" id="cd00198">
    <property type="entry name" value="vWFA"/>
    <property type="match status" value="1"/>
</dbReference>
<accession>D2V048</accession>
<proteinExistence type="predicted"/>
<dbReference type="Gene3D" id="3.40.50.410">
    <property type="entry name" value="von Willebrand factor, type A domain"/>
    <property type="match status" value="1"/>
</dbReference>
<organism evidence="3">
    <name type="scientific">Naegleria gruberi</name>
    <name type="common">Amoeba</name>
    <dbReference type="NCBI Taxonomy" id="5762"/>
    <lineage>
        <taxon>Eukaryota</taxon>
        <taxon>Discoba</taxon>
        <taxon>Heterolobosea</taxon>
        <taxon>Tetramitia</taxon>
        <taxon>Eutetramitia</taxon>
        <taxon>Vahlkampfiidae</taxon>
        <taxon>Naegleria</taxon>
    </lineage>
</organism>
<feature type="domain" description="VWFA" evidence="1">
    <location>
        <begin position="85"/>
        <end position="262"/>
    </location>
</feature>
<keyword evidence="3" id="KW-1185">Reference proteome</keyword>
<evidence type="ECO:0000313" key="2">
    <source>
        <dbReference type="EMBL" id="EFC49653.1"/>
    </source>
</evidence>
<dbReference type="InterPro" id="IPR036465">
    <property type="entry name" value="vWFA_dom_sf"/>
</dbReference>
<reference evidence="2 3" key="1">
    <citation type="journal article" date="2010" name="Cell">
        <title>The genome of Naegleria gruberi illuminates early eukaryotic versatility.</title>
        <authorList>
            <person name="Fritz-Laylin L.K."/>
            <person name="Prochnik S.E."/>
            <person name="Ginger M.L."/>
            <person name="Dacks J.B."/>
            <person name="Carpenter M.L."/>
            <person name="Field M.C."/>
            <person name="Kuo A."/>
            <person name="Paredez A."/>
            <person name="Chapman J."/>
            <person name="Pham J."/>
            <person name="Shu S."/>
            <person name="Neupane R."/>
            <person name="Cipriano M."/>
            <person name="Mancuso J."/>
            <person name="Tu H."/>
            <person name="Salamov A."/>
            <person name="Lindquist E."/>
            <person name="Shapiro H."/>
            <person name="Lucas S."/>
            <person name="Grigoriev I.V."/>
            <person name="Cande W.Z."/>
            <person name="Fulton C."/>
            <person name="Rokhsar D.S."/>
            <person name="Dawson S.C."/>
        </authorList>
    </citation>
    <scope>NUCLEOTIDE SEQUENCE [LARGE SCALE GENOMIC DNA]</scope>
    <source>
        <strain evidence="2 3">NEG-M</strain>
    </source>
</reference>
<protein>
    <submittedName>
        <fullName evidence="2">Predicted protein</fullName>
    </submittedName>
</protein>
<dbReference type="SMART" id="SM00327">
    <property type="entry name" value="VWA"/>
    <property type="match status" value="1"/>
</dbReference>
<evidence type="ECO:0000259" key="1">
    <source>
        <dbReference type="PROSITE" id="PS50234"/>
    </source>
</evidence>
<name>D2V048_NAEGR</name>
<dbReference type="VEuPathDB" id="AmoebaDB:NAEGRDRAFT_62168"/>
<dbReference type="InParanoid" id="D2V048"/>
<dbReference type="RefSeq" id="XP_002682397.1">
    <property type="nucleotide sequence ID" value="XM_002682351.1"/>
</dbReference>
<dbReference type="EMBL" id="GG738847">
    <property type="protein sequence ID" value="EFC49653.1"/>
    <property type="molecule type" value="Genomic_DNA"/>
</dbReference>
<dbReference type="Pfam" id="PF00092">
    <property type="entry name" value="VWA"/>
    <property type="match status" value="1"/>
</dbReference>
<dbReference type="Proteomes" id="UP000006671">
    <property type="component" value="Unassembled WGS sequence"/>
</dbReference>
<dbReference type="OrthoDB" id="10006997at2759"/>
<dbReference type="GeneID" id="8856466"/>
<gene>
    <name evidence="2" type="ORF">NAEGRDRAFT_62168</name>
</gene>
<dbReference type="PROSITE" id="PS50234">
    <property type="entry name" value="VWFA"/>
    <property type="match status" value="1"/>
</dbReference>
<dbReference type="eggNOG" id="ENOG502RRKH">
    <property type="taxonomic scope" value="Eukaryota"/>
</dbReference>
<dbReference type="InterPro" id="IPR002035">
    <property type="entry name" value="VWF_A"/>
</dbReference>